<evidence type="ECO:0000256" key="3">
    <source>
        <dbReference type="ARBA" id="ARBA00022676"/>
    </source>
</evidence>
<dbReference type="InterPro" id="IPR029057">
    <property type="entry name" value="PRTase-like"/>
</dbReference>
<evidence type="ECO:0000256" key="4">
    <source>
        <dbReference type="ARBA" id="ARBA00022679"/>
    </source>
</evidence>
<evidence type="ECO:0000259" key="8">
    <source>
        <dbReference type="Pfam" id="PF00156"/>
    </source>
</evidence>
<keyword evidence="5 7" id="KW-0460">Magnesium</keyword>
<dbReference type="Pfam" id="PF00156">
    <property type="entry name" value="Pribosyltran"/>
    <property type="match status" value="1"/>
</dbReference>
<comment type="function">
    <text evidence="7">Catalyzes the transfer of a ribosyl phosphate group from 5-phosphoribose 1-diphosphate to orotate, leading to the formation of orotidine monophosphate (OMP).</text>
</comment>
<dbReference type="FunFam" id="3.40.50.2020:FF:000029">
    <property type="entry name" value="Orotate phosphoribosyltransferase"/>
    <property type="match status" value="1"/>
</dbReference>
<feature type="binding site" evidence="7">
    <location>
        <position position="101"/>
    </location>
    <ligand>
        <name>5-phospho-alpha-D-ribose 1-diphosphate</name>
        <dbReference type="ChEBI" id="CHEBI:58017"/>
        <note>ligand shared between dimeric partners</note>
    </ligand>
</feature>
<dbReference type="GO" id="GO:0004588">
    <property type="term" value="F:orotate phosphoribosyltransferase activity"/>
    <property type="evidence" value="ECO:0007669"/>
    <property type="project" value="UniProtKB-UniRule"/>
</dbReference>
<evidence type="ECO:0000256" key="5">
    <source>
        <dbReference type="ARBA" id="ARBA00022842"/>
    </source>
</evidence>
<name>A0A7C3SJV3_9BACT</name>
<gene>
    <name evidence="7 9" type="primary">pyrE</name>
    <name evidence="9" type="ORF">ENV62_09220</name>
</gene>
<comment type="subunit">
    <text evidence="7">Homodimer.</text>
</comment>
<dbReference type="InterPro" id="IPR004467">
    <property type="entry name" value="Or_phspho_trans_dom"/>
</dbReference>
<keyword evidence="4 7" id="KW-0808">Transferase</keyword>
<dbReference type="Gene3D" id="3.40.50.2020">
    <property type="match status" value="1"/>
</dbReference>
<feature type="binding site" evidence="7">
    <location>
        <position position="105"/>
    </location>
    <ligand>
        <name>5-phospho-alpha-D-ribose 1-diphosphate</name>
        <dbReference type="ChEBI" id="CHEBI:58017"/>
        <note>ligand shared between dimeric partners</note>
    </ligand>
</feature>
<feature type="binding site" evidence="7">
    <location>
        <position position="159"/>
    </location>
    <ligand>
        <name>orotate</name>
        <dbReference type="ChEBI" id="CHEBI:30839"/>
    </ligand>
</feature>
<comment type="cofactor">
    <cofactor evidence="7">
        <name>Mg(2+)</name>
        <dbReference type="ChEBI" id="CHEBI:18420"/>
    </cofactor>
</comment>
<reference evidence="9" key="1">
    <citation type="journal article" date="2020" name="mSystems">
        <title>Genome- and Community-Level Interaction Insights into Carbon Utilization and Element Cycling Functions of Hydrothermarchaeota in Hydrothermal Sediment.</title>
        <authorList>
            <person name="Zhou Z."/>
            <person name="Liu Y."/>
            <person name="Xu W."/>
            <person name="Pan J."/>
            <person name="Luo Z.H."/>
            <person name="Li M."/>
        </authorList>
    </citation>
    <scope>NUCLEOTIDE SEQUENCE [LARGE SCALE GENOMIC DNA]</scope>
    <source>
        <strain evidence="9">SpSt-776</strain>
    </source>
</reference>
<dbReference type="SUPFAM" id="SSF53271">
    <property type="entry name" value="PRTase-like"/>
    <property type="match status" value="1"/>
</dbReference>
<proteinExistence type="inferred from homology"/>
<feature type="binding site" description="in other chain" evidence="7">
    <location>
        <position position="102"/>
    </location>
    <ligand>
        <name>5-phospho-alpha-D-ribose 1-diphosphate</name>
        <dbReference type="ChEBI" id="CHEBI:58017"/>
        <note>ligand shared between dimeric partners</note>
    </ligand>
</feature>
<organism evidence="9">
    <name type="scientific">Desulfobacca acetoxidans</name>
    <dbReference type="NCBI Taxonomy" id="60893"/>
    <lineage>
        <taxon>Bacteria</taxon>
        <taxon>Pseudomonadati</taxon>
        <taxon>Thermodesulfobacteriota</taxon>
        <taxon>Desulfobaccia</taxon>
        <taxon>Desulfobaccales</taxon>
        <taxon>Desulfobaccaceae</taxon>
        <taxon>Desulfobacca</taxon>
    </lineage>
</organism>
<evidence type="ECO:0000313" key="9">
    <source>
        <dbReference type="EMBL" id="HGB15400.1"/>
    </source>
</evidence>
<dbReference type="InterPro" id="IPR023031">
    <property type="entry name" value="OPRT"/>
</dbReference>
<comment type="caution">
    <text evidence="9">The sequence shown here is derived from an EMBL/GenBank/DDBJ whole genome shotgun (WGS) entry which is preliminary data.</text>
</comment>
<dbReference type="AlphaFoldDB" id="A0A7C3SJV3"/>
<comment type="caution">
    <text evidence="7">Lacks conserved residue(s) required for the propagation of feature annotation.</text>
</comment>
<feature type="binding site" description="in other chain" evidence="7">
    <location>
        <begin position="127"/>
        <end position="135"/>
    </location>
    <ligand>
        <name>5-phospho-alpha-D-ribose 1-diphosphate</name>
        <dbReference type="ChEBI" id="CHEBI:58017"/>
        <note>ligand shared between dimeric partners</note>
    </ligand>
</feature>
<dbReference type="NCBIfam" id="TIGR00336">
    <property type="entry name" value="pyrE"/>
    <property type="match status" value="1"/>
</dbReference>
<dbReference type="UniPathway" id="UPA00070">
    <property type="reaction ID" value="UER00119"/>
</dbReference>
<dbReference type="GO" id="GO:0044205">
    <property type="term" value="P:'de novo' UMP biosynthetic process"/>
    <property type="evidence" value="ECO:0007669"/>
    <property type="project" value="UniProtKB-UniRule"/>
</dbReference>
<sequence length="185" mass="20149">MTLAAKKNRLFRLLKEKSFYYRPDQPFRLTSGRESPYYVDCRPVTHSAEGLALIGEVFFDLIKDLDVQGIGGLTMGADPIAHATALVSYQQGKPVNAFSVRKLAKEHGAGGLIVGDVHPGDKVVIVEDVITTGGSTLKAIEAARQFGLEVIKVLILVDREEGGRKAVEASVPEVESIFRLSQLKN</sequence>
<keyword evidence="6 7" id="KW-0665">Pyrimidine biosynthesis</keyword>
<feature type="binding site" evidence="7">
    <location>
        <position position="107"/>
    </location>
    <ligand>
        <name>5-phospho-alpha-D-ribose 1-diphosphate</name>
        <dbReference type="ChEBI" id="CHEBI:58017"/>
        <note>ligand shared between dimeric partners</note>
    </ligand>
</feature>
<keyword evidence="3 7" id="KW-0328">Glycosyltransferase</keyword>
<evidence type="ECO:0000256" key="7">
    <source>
        <dbReference type="HAMAP-Rule" id="MF_01208"/>
    </source>
</evidence>
<evidence type="ECO:0000256" key="2">
    <source>
        <dbReference type="ARBA" id="ARBA00011971"/>
    </source>
</evidence>
<accession>A0A7C3SJV3</accession>
<dbReference type="EC" id="2.4.2.10" evidence="2 7"/>
<protein>
    <recommendedName>
        <fullName evidence="2 7">Orotate phosphoribosyltransferase</fullName>
        <shortName evidence="7">OPRT</shortName>
        <shortName evidence="7">OPRTase</shortName>
        <ecNumber evidence="2 7">2.4.2.10</ecNumber>
    </recommendedName>
</protein>
<dbReference type="GO" id="GO:0000287">
    <property type="term" value="F:magnesium ion binding"/>
    <property type="evidence" value="ECO:0007669"/>
    <property type="project" value="UniProtKB-UniRule"/>
</dbReference>
<evidence type="ECO:0000256" key="6">
    <source>
        <dbReference type="ARBA" id="ARBA00022975"/>
    </source>
</evidence>
<dbReference type="PANTHER" id="PTHR19278">
    <property type="entry name" value="OROTATE PHOSPHORIBOSYLTRANSFERASE"/>
    <property type="match status" value="1"/>
</dbReference>
<comment type="pathway">
    <text evidence="1 7">Pyrimidine metabolism; UMP biosynthesis via de novo pathway; UMP from orotate: step 1/2.</text>
</comment>
<dbReference type="EMBL" id="DTHB01000053">
    <property type="protein sequence ID" value="HGB15400.1"/>
    <property type="molecule type" value="Genomic_DNA"/>
</dbReference>
<feature type="domain" description="Phosphoribosyltransferase" evidence="8">
    <location>
        <begin position="119"/>
        <end position="164"/>
    </location>
</feature>
<dbReference type="CDD" id="cd06223">
    <property type="entry name" value="PRTases_typeI"/>
    <property type="match status" value="1"/>
</dbReference>
<evidence type="ECO:0000256" key="1">
    <source>
        <dbReference type="ARBA" id="ARBA00004889"/>
    </source>
</evidence>
<dbReference type="HAMAP" id="MF_01208">
    <property type="entry name" value="PyrE"/>
    <property type="match status" value="1"/>
</dbReference>
<dbReference type="PANTHER" id="PTHR19278:SF9">
    <property type="entry name" value="URIDINE 5'-MONOPHOSPHATE SYNTHASE"/>
    <property type="match status" value="1"/>
</dbReference>
<comment type="similarity">
    <text evidence="7">Belongs to the purine/pyrimidine phosphoribosyltransferase family. PyrE subfamily.</text>
</comment>
<comment type="catalytic activity">
    <reaction evidence="7">
        <text>orotidine 5'-phosphate + diphosphate = orotate + 5-phospho-alpha-D-ribose 1-diphosphate</text>
        <dbReference type="Rhea" id="RHEA:10380"/>
        <dbReference type="ChEBI" id="CHEBI:30839"/>
        <dbReference type="ChEBI" id="CHEBI:33019"/>
        <dbReference type="ChEBI" id="CHEBI:57538"/>
        <dbReference type="ChEBI" id="CHEBI:58017"/>
        <dbReference type="EC" id="2.4.2.10"/>
    </reaction>
</comment>
<feature type="binding site" evidence="7">
    <location>
        <position position="131"/>
    </location>
    <ligand>
        <name>orotate</name>
        <dbReference type="ChEBI" id="CHEBI:30839"/>
    </ligand>
</feature>
<dbReference type="GO" id="GO:0019856">
    <property type="term" value="P:pyrimidine nucleobase biosynthetic process"/>
    <property type="evidence" value="ECO:0007669"/>
    <property type="project" value="TreeGrafter"/>
</dbReference>
<dbReference type="InterPro" id="IPR000836">
    <property type="entry name" value="PRTase_dom"/>
</dbReference>